<proteinExistence type="predicted"/>
<dbReference type="AlphaFoldDB" id="A0A0A9CV36"/>
<name>A0A0A9CV36_ARUDO</name>
<dbReference type="EMBL" id="GBRH01218439">
    <property type="protein sequence ID" value="JAD79456.1"/>
    <property type="molecule type" value="Transcribed_RNA"/>
</dbReference>
<evidence type="ECO:0000313" key="2">
    <source>
        <dbReference type="EMBL" id="JAD79456.1"/>
    </source>
</evidence>
<feature type="region of interest" description="Disordered" evidence="1">
    <location>
        <begin position="1"/>
        <end position="25"/>
    </location>
</feature>
<evidence type="ECO:0000256" key="1">
    <source>
        <dbReference type="SAM" id="MobiDB-lite"/>
    </source>
</evidence>
<reference evidence="2" key="2">
    <citation type="journal article" date="2015" name="Data Brief">
        <title>Shoot transcriptome of the giant reed, Arundo donax.</title>
        <authorList>
            <person name="Barrero R.A."/>
            <person name="Guerrero F.D."/>
            <person name="Moolhuijzen P."/>
            <person name="Goolsby J.A."/>
            <person name="Tidwell J."/>
            <person name="Bellgard S.E."/>
            <person name="Bellgard M.I."/>
        </authorList>
    </citation>
    <scope>NUCLEOTIDE SEQUENCE</scope>
    <source>
        <tissue evidence="2">Shoot tissue taken approximately 20 cm above the soil surface</tissue>
    </source>
</reference>
<organism evidence="2">
    <name type="scientific">Arundo donax</name>
    <name type="common">Giant reed</name>
    <name type="synonym">Donax arundinaceus</name>
    <dbReference type="NCBI Taxonomy" id="35708"/>
    <lineage>
        <taxon>Eukaryota</taxon>
        <taxon>Viridiplantae</taxon>
        <taxon>Streptophyta</taxon>
        <taxon>Embryophyta</taxon>
        <taxon>Tracheophyta</taxon>
        <taxon>Spermatophyta</taxon>
        <taxon>Magnoliopsida</taxon>
        <taxon>Liliopsida</taxon>
        <taxon>Poales</taxon>
        <taxon>Poaceae</taxon>
        <taxon>PACMAD clade</taxon>
        <taxon>Arundinoideae</taxon>
        <taxon>Arundineae</taxon>
        <taxon>Arundo</taxon>
    </lineage>
</organism>
<accession>A0A0A9CV36</accession>
<protein>
    <submittedName>
        <fullName evidence="2">Uncharacterized protein</fullName>
    </submittedName>
</protein>
<reference evidence="2" key="1">
    <citation type="submission" date="2014-09" db="EMBL/GenBank/DDBJ databases">
        <authorList>
            <person name="Magalhaes I.L.F."/>
            <person name="Oliveira U."/>
            <person name="Santos F.R."/>
            <person name="Vidigal T.H.D.A."/>
            <person name="Brescovit A.D."/>
            <person name="Santos A.J."/>
        </authorList>
    </citation>
    <scope>NUCLEOTIDE SEQUENCE</scope>
    <source>
        <tissue evidence="2">Shoot tissue taken approximately 20 cm above the soil surface</tissue>
    </source>
</reference>
<feature type="compositionally biased region" description="Low complexity" evidence="1">
    <location>
        <begin position="1"/>
        <end position="23"/>
    </location>
</feature>
<sequence>MSSSSSSKSSSNSMSSSSSSSSSTTVLAPFTVCLPLSKYCRPVSFFSFGAVRAESGMSLARCSAISASKRSLQAIKLSTVTASPWGTMTSSSSASVSSCSSSPPFCPYFSLSHSLADETRV</sequence>